<proteinExistence type="inferred from homology"/>
<keyword evidence="11" id="KW-1185">Reference proteome</keyword>
<feature type="domain" description="ABC3 transporter permease C-terminal" evidence="8">
    <location>
        <begin position="258"/>
        <end position="369"/>
    </location>
</feature>
<evidence type="ECO:0000256" key="6">
    <source>
        <dbReference type="ARBA" id="ARBA00038076"/>
    </source>
</evidence>
<dbReference type="InterPro" id="IPR050250">
    <property type="entry name" value="Macrolide_Exporter_MacB"/>
</dbReference>
<protein>
    <submittedName>
        <fullName evidence="10">ABC transporter permease</fullName>
    </submittedName>
</protein>
<dbReference type="PANTHER" id="PTHR30572">
    <property type="entry name" value="MEMBRANE COMPONENT OF TRANSPORTER-RELATED"/>
    <property type="match status" value="1"/>
</dbReference>
<dbReference type="InterPro" id="IPR003838">
    <property type="entry name" value="ABC3_permease_C"/>
</dbReference>
<dbReference type="PANTHER" id="PTHR30572:SF4">
    <property type="entry name" value="ABC TRANSPORTER PERMEASE YTRF"/>
    <property type="match status" value="1"/>
</dbReference>
<feature type="transmembrane region" description="Helical" evidence="7">
    <location>
        <begin position="302"/>
        <end position="330"/>
    </location>
</feature>
<evidence type="ECO:0000256" key="4">
    <source>
        <dbReference type="ARBA" id="ARBA00022989"/>
    </source>
</evidence>
<reference evidence="10 11" key="1">
    <citation type="submission" date="2020-07" db="EMBL/GenBank/DDBJ databases">
        <title>Transfer of Campylobacter canadensis to the novel genus Avispirillum gen. nov., that also includes two novel species recovered from migratory waterfowl: Avispirillum anseris sp. nov. and Avispirillum brantae sp. nov.</title>
        <authorList>
            <person name="Miller W.G."/>
            <person name="Chapman M.H."/>
            <person name="Yee E."/>
            <person name="Inglis G.D."/>
        </authorList>
    </citation>
    <scope>NUCLEOTIDE SEQUENCE [LARGE SCALE GENOMIC DNA]</scope>
    <source>
        <strain evidence="10 11">L283</strain>
    </source>
</reference>
<keyword evidence="2" id="KW-1003">Cell membrane</keyword>
<dbReference type="Proteomes" id="UP000786183">
    <property type="component" value="Unassembled WGS sequence"/>
</dbReference>
<evidence type="ECO:0000259" key="8">
    <source>
        <dbReference type="Pfam" id="PF02687"/>
    </source>
</evidence>
<keyword evidence="4 7" id="KW-1133">Transmembrane helix</keyword>
<comment type="caution">
    <text evidence="10">The sequence shown here is derived from an EMBL/GenBank/DDBJ whole genome shotgun (WGS) entry which is preliminary data.</text>
</comment>
<feature type="domain" description="MacB-like periplasmic core" evidence="9">
    <location>
        <begin position="23"/>
        <end position="217"/>
    </location>
</feature>
<evidence type="ECO:0000256" key="5">
    <source>
        <dbReference type="ARBA" id="ARBA00023136"/>
    </source>
</evidence>
<dbReference type="RefSeq" id="WP_172233950.1">
    <property type="nucleotide sequence ID" value="NZ_CP035946.1"/>
</dbReference>
<evidence type="ECO:0000256" key="1">
    <source>
        <dbReference type="ARBA" id="ARBA00004651"/>
    </source>
</evidence>
<comment type="subcellular location">
    <subcellularLocation>
        <location evidence="1">Cell membrane</location>
        <topology evidence="1">Multi-pass membrane protein</topology>
    </subcellularLocation>
</comment>
<comment type="similarity">
    <text evidence="6">Belongs to the ABC-4 integral membrane protein family.</text>
</comment>
<evidence type="ECO:0000256" key="7">
    <source>
        <dbReference type="SAM" id="Phobius"/>
    </source>
</evidence>
<organism evidence="10 11">
    <name type="scientific">Campylobacter canadensis</name>
    <dbReference type="NCBI Taxonomy" id="449520"/>
    <lineage>
        <taxon>Bacteria</taxon>
        <taxon>Pseudomonadati</taxon>
        <taxon>Campylobacterota</taxon>
        <taxon>Epsilonproteobacteria</taxon>
        <taxon>Campylobacterales</taxon>
        <taxon>Campylobacteraceae</taxon>
        <taxon>Campylobacter</taxon>
    </lineage>
</organism>
<evidence type="ECO:0000256" key="3">
    <source>
        <dbReference type="ARBA" id="ARBA00022692"/>
    </source>
</evidence>
<evidence type="ECO:0000313" key="11">
    <source>
        <dbReference type="Proteomes" id="UP000786183"/>
    </source>
</evidence>
<evidence type="ECO:0000313" key="10">
    <source>
        <dbReference type="EMBL" id="MBZ7987690.1"/>
    </source>
</evidence>
<feature type="transmembrane region" description="Helical" evidence="7">
    <location>
        <begin position="342"/>
        <end position="362"/>
    </location>
</feature>
<evidence type="ECO:0000256" key="2">
    <source>
        <dbReference type="ARBA" id="ARBA00022475"/>
    </source>
</evidence>
<gene>
    <name evidence="10" type="ORF">AVCANL283_06200</name>
</gene>
<name>A0ABS7WSF0_9BACT</name>
<dbReference type="Pfam" id="PF02687">
    <property type="entry name" value="FtsX"/>
    <property type="match status" value="1"/>
</dbReference>
<keyword evidence="5 7" id="KW-0472">Membrane</keyword>
<feature type="transmembrane region" description="Helical" evidence="7">
    <location>
        <begin position="255"/>
        <end position="281"/>
    </location>
</feature>
<sequence>MVENNFFFNMIKQSLFFSKKRLFIIFLAIFIGAATANSFLNVYFDIDNKMSKEIKAYGANMSLFSVNKDYLTNDEVNNIKSKLDKKKLVAFNKNLFFSASYSSRQLLINAVEFDNFKSVNKFLQVIKGSLNPSDYKADNVIYLGVDLAATLDKGVDSKITLTYTNNSQIIEKSFYVKGIFSSGDENDAMAFIPLNSAQEFTNIKDAISYVNIIYDDDFTSLEELSKKLSTDDISLSVIKSVSVKEGAILEKIKGLMFLISLVILIISSTSVNTTLGSIIFARKKEIALHIALGASKKDIIKLFSCEVFVIALLSSLLGCVGGYVLAQILGKIIFNSSIDFRFFSFFAAIFISLFFAALASYLPIKRTLQVDIIDNLRGE</sequence>
<keyword evidence="3 7" id="KW-0812">Transmembrane</keyword>
<evidence type="ECO:0000259" key="9">
    <source>
        <dbReference type="Pfam" id="PF12704"/>
    </source>
</evidence>
<accession>A0ABS7WSF0</accession>
<dbReference type="InterPro" id="IPR025857">
    <property type="entry name" value="MacB_PCD"/>
</dbReference>
<dbReference type="Pfam" id="PF12704">
    <property type="entry name" value="MacB_PCD"/>
    <property type="match status" value="1"/>
</dbReference>
<dbReference type="EMBL" id="JACGBB010000012">
    <property type="protein sequence ID" value="MBZ7987690.1"/>
    <property type="molecule type" value="Genomic_DNA"/>
</dbReference>